<dbReference type="GO" id="GO:0003677">
    <property type="term" value="F:DNA binding"/>
    <property type="evidence" value="ECO:0007669"/>
    <property type="project" value="UniProtKB-KW"/>
</dbReference>
<dbReference type="PANTHER" id="PTHR11070">
    <property type="entry name" value="UVRD / RECB / PCRA DNA HELICASE FAMILY MEMBER"/>
    <property type="match status" value="1"/>
</dbReference>
<reference evidence="17" key="2">
    <citation type="journal article" date="2021" name="PeerJ">
        <title>Extensive microbial diversity within the chicken gut microbiome revealed by metagenomics and culture.</title>
        <authorList>
            <person name="Gilroy R."/>
            <person name="Ravi A."/>
            <person name="Getino M."/>
            <person name="Pursley I."/>
            <person name="Horton D.L."/>
            <person name="Alikhan N.F."/>
            <person name="Baker D."/>
            <person name="Gharbi K."/>
            <person name="Hall N."/>
            <person name="Watson M."/>
            <person name="Adriaenssens E.M."/>
            <person name="Foster-Nyarko E."/>
            <person name="Jarju S."/>
            <person name="Secka A."/>
            <person name="Antonio M."/>
            <person name="Oren A."/>
            <person name="Chaudhuri R.R."/>
            <person name="La Ragione R."/>
            <person name="Hildebrand F."/>
            <person name="Pallen M.J."/>
        </authorList>
    </citation>
    <scope>NUCLEOTIDE SEQUENCE</scope>
    <source>
        <strain evidence="17">23406</strain>
    </source>
</reference>
<keyword evidence="9" id="KW-0234">DNA repair</keyword>
<evidence type="ECO:0000256" key="11">
    <source>
        <dbReference type="ARBA" id="ARBA00034617"/>
    </source>
</evidence>
<dbReference type="Gene3D" id="3.90.320.10">
    <property type="match status" value="1"/>
</dbReference>
<evidence type="ECO:0000256" key="1">
    <source>
        <dbReference type="ARBA" id="ARBA00022722"/>
    </source>
</evidence>
<organism evidence="17 18">
    <name type="scientific">Candidatus Stercoripulliclostridium merdipullorum</name>
    <dbReference type="NCBI Taxonomy" id="2840952"/>
    <lineage>
        <taxon>Bacteria</taxon>
        <taxon>Bacillati</taxon>
        <taxon>Bacillota</taxon>
        <taxon>Clostridia</taxon>
        <taxon>Eubacteriales</taxon>
        <taxon>Candidatus Stercoripulliclostridium</taxon>
    </lineage>
</organism>
<dbReference type="InterPro" id="IPR014017">
    <property type="entry name" value="DNA_helicase_UvrD-like_C"/>
</dbReference>
<dbReference type="Pfam" id="PF13361">
    <property type="entry name" value="UvrD_C"/>
    <property type="match status" value="1"/>
</dbReference>
<evidence type="ECO:0000256" key="5">
    <source>
        <dbReference type="ARBA" id="ARBA00022806"/>
    </source>
</evidence>
<dbReference type="SUPFAM" id="SSF52980">
    <property type="entry name" value="Restriction endonuclease-like"/>
    <property type="match status" value="1"/>
</dbReference>
<dbReference type="Proteomes" id="UP000886891">
    <property type="component" value="Unassembled WGS sequence"/>
</dbReference>
<dbReference type="InterPro" id="IPR014016">
    <property type="entry name" value="UvrD-like_ATP-bd"/>
</dbReference>
<dbReference type="EMBL" id="DVOH01000046">
    <property type="protein sequence ID" value="HIV00634.1"/>
    <property type="molecule type" value="Genomic_DNA"/>
</dbReference>
<keyword evidence="10" id="KW-0413">Isomerase</keyword>
<evidence type="ECO:0000256" key="7">
    <source>
        <dbReference type="ARBA" id="ARBA00022840"/>
    </source>
</evidence>
<dbReference type="GO" id="GO:0004527">
    <property type="term" value="F:exonuclease activity"/>
    <property type="evidence" value="ECO:0007669"/>
    <property type="project" value="UniProtKB-KW"/>
</dbReference>
<keyword evidence="1" id="KW-0540">Nuclease</keyword>
<dbReference type="PANTHER" id="PTHR11070:SF48">
    <property type="entry name" value="ATP-DEPENDENT HELICASE_NUCLEASE SUBUNIT A"/>
    <property type="match status" value="1"/>
</dbReference>
<dbReference type="GO" id="GO:0005829">
    <property type="term" value="C:cytosol"/>
    <property type="evidence" value="ECO:0007669"/>
    <property type="project" value="TreeGrafter"/>
</dbReference>
<dbReference type="Pfam" id="PF00580">
    <property type="entry name" value="UvrD-helicase"/>
    <property type="match status" value="1"/>
</dbReference>
<evidence type="ECO:0000256" key="2">
    <source>
        <dbReference type="ARBA" id="ARBA00022741"/>
    </source>
</evidence>
<evidence type="ECO:0000256" key="8">
    <source>
        <dbReference type="ARBA" id="ARBA00023125"/>
    </source>
</evidence>
<feature type="domain" description="UvrD-like helicase C-terminal" evidence="16">
    <location>
        <begin position="472"/>
        <end position="755"/>
    </location>
</feature>
<evidence type="ECO:0000256" key="13">
    <source>
        <dbReference type="ARBA" id="ARBA00048988"/>
    </source>
</evidence>
<accession>A0A9D1NDE2</accession>
<evidence type="ECO:0000313" key="18">
    <source>
        <dbReference type="Proteomes" id="UP000886891"/>
    </source>
</evidence>
<dbReference type="PROSITE" id="PS51198">
    <property type="entry name" value="UVRD_HELICASE_ATP_BIND"/>
    <property type="match status" value="1"/>
</dbReference>
<keyword evidence="3" id="KW-0227">DNA damage</keyword>
<sequence length="1099" mass="122673">MAEIRWTDDQRKALETEGSLLVSASAGSGKTTVMMERVLRYLTEGGDVSRLVVITFTKAAAAELKEKLTEKIAKALRQGTPHAGHLKEQLKKIPLAHIQTIDSFCSDIYRTYFEDIGRSPVFRVMEEGEGQAAFRRSLDETLAAYLAEEKAEFVQLATAFTERRTLDPLREAVTELHRNVSAMTDPDAFFDTAAEKGEDAAGYLLSDFRRQGARLERERERLLARTRHARLTKWESDLEALGEYTRVASALTTPAEAARQAAAILPIGAAPRLGNAEKTPEGLALHETLRRFRARVKAYIEGFTETFGLYSEERVARERNAVSVLIEVTRAARARYAQRKEEEGVVDFSDLEQFALKILSDPVRAAEVREGIDGIFLDEYQDTNPLQEAIVRCIGDGNVFMVGDVKQAIYGFRYADPDLFLARKEEFDRTDHGSNVPLNDNFRSDGRILRFVNAVFAEVMTSDFGGIDYRAEAMLKPELEYPVVNDLPAVEVVWFERSAEEEVGAAPPEIYSVSRAEPAEEAENPEGVFVAERIASIVGKVPIYDPVTKETRLARYGDIAVLMRNKDGKGFFSAFERRKIPYAAGDFRGEATYDDEELLVNFLRVLDNFDNDIPLVAVMNSPIGGFDATDLVRYRPGTKEETFACNVRRAAERGDEKAAAWLATVERYRKEAARKEVAEILSEILEESGLDGILIAAGNRRIEAVNVMIQSLRGKEYGRTVAAYLAYRKTEGGTPSVLQREGDVVRFYSIHKSKGLEFPVVFLCKAHLGCSRNGDGTKKVLVDRDFGIAVRLKDEDRAWSKSLTVHAFRRKAELRDKEELARLYYVAMTRARGHLFISGAKGRDEPVAIAEDGKSLVDWIDFAAELNPEVGLCMREGGLPAPLPASTEVAVRMPLGRPIALPEPYAYHAEGLANKYGVTALAKRTEDEAEIPYIPSLDAQTTQEGTAYHRIMELIDFDATELGEIEAAIDDAYRLGEIDASVRRPDAAVLQKALRHPLLQTPGVKRRELPFMMYLPAREVTDTACTDPILVQGVIDLLIEGEETVLVDYKFSGASEDALIKRYRKQMELYAKAVETGLGKRPDRKVLFVVNRALALEIP</sequence>
<keyword evidence="2 14" id="KW-0547">Nucleotide-binding</keyword>
<comment type="catalytic activity">
    <reaction evidence="13">
        <text>ATP + H2O = ADP + phosphate + H(+)</text>
        <dbReference type="Rhea" id="RHEA:13065"/>
        <dbReference type="ChEBI" id="CHEBI:15377"/>
        <dbReference type="ChEBI" id="CHEBI:15378"/>
        <dbReference type="ChEBI" id="CHEBI:30616"/>
        <dbReference type="ChEBI" id="CHEBI:43474"/>
        <dbReference type="ChEBI" id="CHEBI:456216"/>
        <dbReference type="EC" id="5.6.2.4"/>
    </reaction>
</comment>
<dbReference type="AlphaFoldDB" id="A0A9D1NDE2"/>
<evidence type="ECO:0000256" key="4">
    <source>
        <dbReference type="ARBA" id="ARBA00022801"/>
    </source>
</evidence>
<evidence type="ECO:0000256" key="12">
    <source>
        <dbReference type="ARBA" id="ARBA00034808"/>
    </source>
</evidence>
<dbReference type="InterPro" id="IPR000212">
    <property type="entry name" value="DNA_helicase_UvrD/REP"/>
</dbReference>
<evidence type="ECO:0000256" key="3">
    <source>
        <dbReference type="ARBA" id="ARBA00022763"/>
    </source>
</evidence>
<dbReference type="SUPFAM" id="SSF52540">
    <property type="entry name" value="P-loop containing nucleoside triphosphate hydrolases"/>
    <property type="match status" value="1"/>
</dbReference>
<keyword evidence="5 14" id="KW-0347">Helicase</keyword>
<proteinExistence type="predicted"/>
<dbReference type="PROSITE" id="PS51217">
    <property type="entry name" value="UVRD_HELICASE_CTER"/>
    <property type="match status" value="1"/>
</dbReference>
<name>A0A9D1NDE2_9FIRM</name>
<evidence type="ECO:0000259" key="15">
    <source>
        <dbReference type="PROSITE" id="PS51198"/>
    </source>
</evidence>
<evidence type="ECO:0000259" key="16">
    <source>
        <dbReference type="PROSITE" id="PS51217"/>
    </source>
</evidence>
<dbReference type="InterPro" id="IPR027417">
    <property type="entry name" value="P-loop_NTPase"/>
</dbReference>
<dbReference type="InterPro" id="IPR011604">
    <property type="entry name" value="PDDEXK-like_dom_sf"/>
</dbReference>
<dbReference type="Gene3D" id="3.40.50.300">
    <property type="entry name" value="P-loop containing nucleotide triphosphate hydrolases"/>
    <property type="match status" value="4"/>
</dbReference>
<evidence type="ECO:0000256" key="10">
    <source>
        <dbReference type="ARBA" id="ARBA00023235"/>
    </source>
</evidence>
<dbReference type="InterPro" id="IPR011335">
    <property type="entry name" value="Restrct_endonuc-II-like"/>
</dbReference>
<feature type="domain" description="UvrD-like helicase ATP-binding" evidence="15">
    <location>
        <begin position="3"/>
        <end position="445"/>
    </location>
</feature>
<evidence type="ECO:0000256" key="9">
    <source>
        <dbReference type="ARBA" id="ARBA00023204"/>
    </source>
</evidence>
<feature type="binding site" evidence="14">
    <location>
        <begin position="24"/>
        <end position="31"/>
    </location>
    <ligand>
        <name>ATP</name>
        <dbReference type="ChEBI" id="CHEBI:30616"/>
    </ligand>
</feature>
<keyword evidence="8" id="KW-0238">DNA-binding</keyword>
<keyword evidence="6" id="KW-0269">Exonuclease</keyword>
<dbReference type="GO" id="GO:0043138">
    <property type="term" value="F:3'-5' DNA helicase activity"/>
    <property type="evidence" value="ECO:0007669"/>
    <property type="project" value="UniProtKB-EC"/>
</dbReference>
<protein>
    <recommendedName>
        <fullName evidence="12">DNA 3'-5' helicase</fullName>
        <ecNumber evidence="12">5.6.2.4</ecNumber>
    </recommendedName>
</protein>
<evidence type="ECO:0000313" key="17">
    <source>
        <dbReference type="EMBL" id="HIV00634.1"/>
    </source>
</evidence>
<comment type="catalytic activity">
    <reaction evidence="11">
        <text>Couples ATP hydrolysis with the unwinding of duplex DNA by translocating in the 3'-5' direction.</text>
        <dbReference type="EC" id="5.6.2.4"/>
    </reaction>
</comment>
<dbReference type="GO" id="GO:0000725">
    <property type="term" value="P:recombinational repair"/>
    <property type="evidence" value="ECO:0007669"/>
    <property type="project" value="TreeGrafter"/>
</dbReference>
<evidence type="ECO:0000256" key="14">
    <source>
        <dbReference type="PROSITE-ProRule" id="PRU00560"/>
    </source>
</evidence>
<keyword evidence="4 14" id="KW-0378">Hydrolase</keyword>
<dbReference type="GO" id="GO:0005524">
    <property type="term" value="F:ATP binding"/>
    <property type="evidence" value="ECO:0007669"/>
    <property type="project" value="UniProtKB-UniRule"/>
</dbReference>
<keyword evidence="7 14" id="KW-0067">ATP-binding</keyword>
<reference evidence="17" key="1">
    <citation type="submission" date="2020-10" db="EMBL/GenBank/DDBJ databases">
        <authorList>
            <person name="Gilroy R."/>
        </authorList>
    </citation>
    <scope>NUCLEOTIDE SEQUENCE</scope>
    <source>
        <strain evidence="17">23406</strain>
    </source>
</reference>
<dbReference type="GO" id="GO:0033202">
    <property type="term" value="C:DNA helicase complex"/>
    <property type="evidence" value="ECO:0007669"/>
    <property type="project" value="TreeGrafter"/>
</dbReference>
<evidence type="ECO:0000256" key="6">
    <source>
        <dbReference type="ARBA" id="ARBA00022839"/>
    </source>
</evidence>
<gene>
    <name evidence="17" type="ORF">IAB14_05950</name>
</gene>
<comment type="caution">
    <text evidence="17">The sequence shown here is derived from an EMBL/GenBank/DDBJ whole genome shotgun (WGS) entry which is preliminary data.</text>
</comment>
<dbReference type="EC" id="5.6.2.4" evidence="12"/>